<keyword evidence="1" id="KW-0812">Transmembrane</keyword>
<proteinExistence type="predicted"/>
<name>A0A840N8F4_9BRAD</name>
<dbReference type="EMBL" id="JACHIJ010000011">
    <property type="protein sequence ID" value="MBB5055092.1"/>
    <property type="molecule type" value="Genomic_DNA"/>
</dbReference>
<organism evidence="2 3">
    <name type="scientific">Afipia massiliensis</name>
    <dbReference type="NCBI Taxonomy" id="211460"/>
    <lineage>
        <taxon>Bacteria</taxon>
        <taxon>Pseudomonadati</taxon>
        <taxon>Pseudomonadota</taxon>
        <taxon>Alphaproteobacteria</taxon>
        <taxon>Hyphomicrobiales</taxon>
        <taxon>Nitrobacteraceae</taxon>
        <taxon>Afipia</taxon>
    </lineage>
</organism>
<dbReference type="AlphaFoldDB" id="A0A840N8F4"/>
<comment type="caution">
    <text evidence="2">The sequence shown here is derived from an EMBL/GenBank/DDBJ whole genome shotgun (WGS) entry which is preliminary data.</text>
</comment>
<dbReference type="InterPro" id="IPR036927">
    <property type="entry name" value="Cyt_c_oxase-like_su1_sf"/>
</dbReference>
<feature type="transmembrane region" description="Helical" evidence="1">
    <location>
        <begin position="6"/>
        <end position="25"/>
    </location>
</feature>
<evidence type="ECO:0000313" key="2">
    <source>
        <dbReference type="EMBL" id="MBB5055092.1"/>
    </source>
</evidence>
<protein>
    <submittedName>
        <fullName evidence="2">Heme/copper-type cytochrome/quinol oxidase subunit 1</fullName>
    </submittedName>
</protein>
<keyword evidence="1" id="KW-0472">Membrane</keyword>
<evidence type="ECO:0000313" key="3">
    <source>
        <dbReference type="Proteomes" id="UP000521227"/>
    </source>
</evidence>
<gene>
    <name evidence="2" type="ORF">HNQ36_005103</name>
</gene>
<evidence type="ECO:0000256" key="1">
    <source>
        <dbReference type="SAM" id="Phobius"/>
    </source>
</evidence>
<dbReference type="SUPFAM" id="SSF81442">
    <property type="entry name" value="Cytochrome c oxidase subunit I-like"/>
    <property type="match status" value="1"/>
</dbReference>
<dbReference type="Proteomes" id="UP000521227">
    <property type="component" value="Unassembled WGS sequence"/>
</dbReference>
<accession>A0A840N8F4</accession>
<reference evidence="2 3" key="1">
    <citation type="submission" date="2020-08" db="EMBL/GenBank/DDBJ databases">
        <title>Genomic Encyclopedia of Type Strains, Phase IV (KMG-IV): sequencing the most valuable type-strain genomes for metagenomic binning, comparative biology and taxonomic classification.</title>
        <authorList>
            <person name="Goeker M."/>
        </authorList>
    </citation>
    <scope>NUCLEOTIDE SEQUENCE [LARGE SCALE GENOMIC DNA]</scope>
    <source>
        <strain evidence="2 3">DSM 17498</strain>
    </source>
</reference>
<dbReference type="Gene3D" id="1.20.210.10">
    <property type="entry name" value="Cytochrome c oxidase-like, subunit I domain"/>
    <property type="match status" value="1"/>
</dbReference>
<sequence length="58" mass="6456">MSSIGFYISAFGVLIFIYGVIQSFVSKDNPWSAGATTLEWTLSPPPPFHQFEVLPHVQ</sequence>
<keyword evidence="1" id="KW-1133">Transmembrane helix</keyword>